<dbReference type="InterPro" id="IPR000688">
    <property type="entry name" value="HypA/HybF"/>
</dbReference>
<evidence type="ECO:0000256" key="1">
    <source>
        <dbReference type="ARBA" id="ARBA00022596"/>
    </source>
</evidence>
<keyword evidence="6" id="KW-1185">Reference proteome</keyword>
<evidence type="ECO:0000256" key="2">
    <source>
        <dbReference type="ARBA" id="ARBA00022723"/>
    </source>
</evidence>
<keyword evidence="3 4" id="KW-0862">Zinc</keyword>
<evidence type="ECO:0000313" key="6">
    <source>
        <dbReference type="Proteomes" id="UP000179284"/>
    </source>
</evidence>
<evidence type="ECO:0000256" key="3">
    <source>
        <dbReference type="ARBA" id="ARBA00022833"/>
    </source>
</evidence>
<protein>
    <recommendedName>
        <fullName evidence="4">Hydrogenase maturation factor HypA</fullName>
    </recommendedName>
</protein>
<dbReference type="AlphaFoldDB" id="A0A1D9NX84"/>
<dbReference type="GO" id="GO:0016151">
    <property type="term" value="F:nickel cation binding"/>
    <property type="evidence" value="ECO:0007669"/>
    <property type="project" value="UniProtKB-UniRule"/>
</dbReference>
<feature type="binding site" evidence="4">
    <location>
        <position position="2"/>
    </location>
    <ligand>
        <name>Ni(2+)</name>
        <dbReference type="ChEBI" id="CHEBI:49786"/>
    </ligand>
</feature>
<dbReference type="Pfam" id="PF01155">
    <property type="entry name" value="HypA"/>
    <property type="match status" value="1"/>
</dbReference>
<name>A0A1D9NX84_9FIRM</name>
<proteinExistence type="inferred from homology"/>
<dbReference type="PIRSF" id="PIRSF004761">
    <property type="entry name" value="Hydrgn_mat_HypA"/>
    <property type="match status" value="1"/>
</dbReference>
<comment type="function">
    <text evidence="4">Involved in the maturation of [NiFe] hydrogenases. Required for nickel insertion into the metal center of the hydrogenase.</text>
</comment>
<gene>
    <name evidence="4" type="primary">hypA</name>
    <name evidence="5" type="ORF">bhn_III028</name>
</gene>
<dbReference type="HAMAP" id="MF_00213">
    <property type="entry name" value="HypA_HybF"/>
    <property type="match status" value="1"/>
</dbReference>
<dbReference type="EMBL" id="CP017830">
    <property type="protein sequence ID" value="AOZ94976.1"/>
    <property type="molecule type" value="Genomic_DNA"/>
</dbReference>
<dbReference type="GO" id="GO:0008270">
    <property type="term" value="F:zinc ion binding"/>
    <property type="evidence" value="ECO:0007669"/>
    <property type="project" value="UniProtKB-UniRule"/>
</dbReference>
<keyword evidence="2 4" id="KW-0479">Metal-binding</keyword>
<dbReference type="Proteomes" id="UP000179284">
    <property type="component" value="Chromosome II"/>
</dbReference>
<keyword evidence="1 4" id="KW-0533">Nickel</keyword>
<accession>A0A1D9NX84</accession>
<evidence type="ECO:0000313" key="5">
    <source>
        <dbReference type="EMBL" id="AOZ94976.1"/>
    </source>
</evidence>
<feature type="binding site" evidence="4">
    <location>
        <position position="76"/>
    </location>
    <ligand>
        <name>Zn(2+)</name>
        <dbReference type="ChEBI" id="CHEBI:29105"/>
    </ligand>
</feature>
<dbReference type="GO" id="GO:0051604">
    <property type="term" value="P:protein maturation"/>
    <property type="evidence" value="ECO:0007669"/>
    <property type="project" value="InterPro"/>
</dbReference>
<dbReference type="PANTHER" id="PTHR34535">
    <property type="entry name" value="HYDROGENASE MATURATION FACTOR HYPA"/>
    <property type="match status" value="1"/>
</dbReference>
<organism evidence="5 6">
    <name type="scientific">Butyrivibrio hungatei</name>
    <dbReference type="NCBI Taxonomy" id="185008"/>
    <lineage>
        <taxon>Bacteria</taxon>
        <taxon>Bacillati</taxon>
        <taxon>Bacillota</taxon>
        <taxon>Clostridia</taxon>
        <taxon>Lachnospirales</taxon>
        <taxon>Lachnospiraceae</taxon>
        <taxon>Butyrivibrio</taxon>
    </lineage>
</organism>
<sequence length="116" mass="13228">MHEMSYITRMVEMALDVIKEDTTVKVKRIEVQIGKTSGVMPFYMYKYYPDVVKGTRLEGAELVCEEVPVKALCEECGKEYYPTSENRYLCTHCGGRKAHIIEGKGVTLKNIVVEDI</sequence>
<evidence type="ECO:0000256" key="4">
    <source>
        <dbReference type="HAMAP-Rule" id="MF_00213"/>
    </source>
</evidence>
<dbReference type="Gene3D" id="3.30.2320.80">
    <property type="match status" value="1"/>
</dbReference>
<dbReference type="KEGG" id="bhu:bhn_III028"/>
<feature type="binding site" evidence="4">
    <location>
        <position position="90"/>
    </location>
    <ligand>
        <name>Zn(2+)</name>
        <dbReference type="ChEBI" id="CHEBI:29105"/>
    </ligand>
</feature>
<reference evidence="6" key="1">
    <citation type="submission" date="2016-10" db="EMBL/GenBank/DDBJ databases">
        <title>The complete genome sequence of the rumen bacterium Butyrivibrio hungatei MB2003.</title>
        <authorList>
            <person name="Palevich N."/>
            <person name="Kelly W.J."/>
            <person name="Leahy S.C."/>
            <person name="Altermann E."/>
            <person name="Rakonjac J."/>
            <person name="Attwood G.T."/>
        </authorList>
    </citation>
    <scope>NUCLEOTIDE SEQUENCE [LARGE SCALE GENOMIC DNA]</scope>
    <source>
        <strain evidence="6">MB2003</strain>
    </source>
</reference>
<dbReference type="PANTHER" id="PTHR34535:SF3">
    <property type="entry name" value="HYDROGENASE MATURATION FACTOR HYPA"/>
    <property type="match status" value="1"/>
</dbReference>
<feature type="binding site" evidence="4">
    <location>
        <position position="93"/>
    </location>
    <ligand>
        <name>Zn(2+)</name>
        <dbReference type="ChEBI" id="CHEBI:29105"/>
    </ligand>
</feature>
<comment type="similarity">
    <text evidence="4">Belongs to the HypA/HybF family.</text>
</comment>
<feature type="binding site" evidence="4">
    <location>
        <position position="73"/>
    </location>
    <ligand>
        <name>Zn(2+)</name>
        <dbReference type="ChEBI" id="CHEBI:29105"/>
    </ligand>
</feature>